<evidence type="ECO:0000313" key="3">
    <source>
        <dbReference type="EMBL" id="MDE5413618.1"/>
    </source>
</evidence>
<evidence type="ECO:0000313" key="4">
    <source>
        <dbReference type="Proteomes" id="UP001148125"/>
    </source>
</evidence>
<dbReference type="RefSeq" id="WP_275118236.1">
    <property type="nucleotide sequence ID" value="NZ_JAOTPO010000005.1"/>
</dbReference>
<name>A0ABT5VDS9_9BACI</name>
<keyword evidence="4" id="KW-1185">Reference proteome</keyword>
<organism evidence="3 4">
    <name type="scientific">Alkalihalobacterium chitinilyticum</name>
    <dbReference type="NCBI Taxonomy" id="2980103"/>
    <lineage>
        <taxon>Bacteria</taxon>
        <taxon>Bacillati</taxon>
        <taxon>Bacillota</taxon>
        <taxon>Bacilli</taxon>
        <taxon>Bacillales</taxon>
        <taxon>Bacillaceae</taxon>
        <taxon>Alkalihalobacterium</taxon>
    </lineage>
</organism>
<dbReference type="InterPro" id="IPR007730">
    <property type="entry name" value="SPOR-like_dom"/>
</dbReference>
<evidence type="ECO:0000256" key="1">
    <source>
        <dbReference type="ARBA" id="ARBA00022801"/>
    </source>
</evidence>
<dbReference type="InterPro" id="IPR002508">
    <property type="entry name" value="MurNAc-LAA_cat"/>
</dbReference>
<reference evidence="3" key="1">
    <citation type="submission" date="2024-05" db="EMBL/GenBank/DDBJ databases">
        <title>Alkalihalobacillus sp. strain MEB203 novel alkaliphilic bacterium from Lonar Lake, India.</title>
        <authorList>
            <person name="Joshi A."/>
            <person name="Thite S."/>
            <person name="Mengade P."/>
        </authorList>
    </citation>
    <scope>NUCLEOTIDE SEQUENCE</scope>
    <source>
        <strain evidence="3">MEB 203</strain>
    </source>
</reference>
<sequence>MVKIFIDPGHGGDDAGAEGNGLVEKDLVLTISLEMQSILNRYQGVEVQLSREDDRAVGLSERAQMANDWEADYFISVHVNAGGGSGFESYVHPNRFEETEDKRETMHRVIVNTLDVTDRGEKEADFAVLRETEMSAILTENLFVDNDEEAEKLSNPSFLTEIAQAHVDGLVDIFDLEEVEGNDQEDDVLYIVQVGAFENEENAKRLAEELEAQGYETHIRRETRS</sequence>
<dbReference type="SUPFAM" id="SSF53187">
    <property type="entry name" value="Zn-dependent exopeptidases"/>
    <property type="match status" value="1"/>
</dbReference>
<dbReference type="SMART" id="SM00646">
    <property type="entry name" value="Ami_3"/>
    <property type="match status" value="1"/>
</dbReference>
<evidence type="ECO:0000259" key="2">
    <source>
        <dbReference type="PROSITE" id="PS51724"/>
    </source>
</evidence>
<feature type="domain" description="SPOR" evidence="2">
    <location>
        <begin position="184"/>
        <end position="225"/>
    </location>
</feature>
<dbReference type="PANTHER" id="PTHR30404:SF0">
    <property type="entry name" value="N-ACETYLMURAMOYL-L-ALANINE AMIDASE AMIC"/>
    <property type="match status" value="1"/>
</dbReference>
<dbReference type="Gene3D" id="3.30.70.1070">
    <property type="entry name" value="Sporulation related repeat"/>
    <property type="match status" value="1"/>
</dbReference>
<dbReference type="SUPFAM" id="SSF110997">
    <property type="entry name" value="Sporulation related repeat"/>
    <property type="match status" value="1"/>
</dbReference>
<dbReference type="CDD" id="cd02696">
    <property type="entry name" value="MurNAc-LAA"/>
    <property type="match status" value="1"/>
</dbReference>
<protein>
    <submittedName>
        <fullName evidence="3">N-acetylmuramoyl-L-alanine amidase</fullName>
    </submittedName>
</protein>
<dbReference type="Pfam" id="PF01520">
    <property type="entry name" value="Amidase_3"/>
    <property type="match status" value="1"/>
</dbReference>
<dbReference type="InterPro" id="IPR036680">
    <property type="entry name" value="SPOR-like_sf"/>
</dbReference>
<dbReference type="InterPro" id="IPR050695">
    <property type="entry name" value="N-acetylmuramoyl_amidase_3"/>
</dbReference>
<dbReference type="PROSITE" id="PS51724">
    <property type="entry name" value="SPOR"/>
    <property type="match status" value="1"/>
</dbReference>
<dbReference type="Gene3D" id="3.40.630.40">
    <property type="entry name" value="Zn-dependent exopeptidases"/>
    <property type="match status" value="1"/>
</dbReference>
<comment type="caution">
    <text evidence="3">The sequence shown here is derived from an EMBL/GenBank/DDBJ whole genome shotgun (WGS) entry which is preliminary data.</text>
</comment>
<accession>A0ABT5VDS9</accession>
<gene>
    <name evidence="3" type="ORF">N7Z68_09480</name>
</gene>
<dbReference type="Pfam" id="PF05036">
    <property type="entry name" value="SPOR"/>
    <property type="match status" value="1"/>
</dbReference>
<dbReference type="EMBL" id="JAOTPO010000005">
    <property type="protein sequence ID" value="MDE5413618.1"/>
    <property type="molecule type" value="Genomic_DNA"/>
</dbReference>
<dbReference type="Proteomes" id="UP001148125">
    <property type="component" value="Unassembled WGS sequence"/>
</dbReference>
<proteinExistence type="predicted"/>
<keyword evidence="1" id="KW-0378">Hydrolase</keyword>
<dbReference type="PANTHER" id="PTHR30404">
    <property type="entry name" value="N-ACETYLMURAMOYL-L-ALANINE AMIDASE"/>
    <property type="match status" value="1"/>
</dbReference>